<comment type="caution">
    <text evidence="2">The sequence shown here is derived from an EMBL/GenBank/DDBJ whole genome shotgun (WGS) entry which is preliminary data.</text>
</comment>
<accession>A0AAD9AU23</accession>
<feature type="region of interest" description="Disordered" evidence="1">
    <location>
        <begin position="1"/>
        <end position="21"/>
    </location>
</feature>
<proteinExistence type="predicted"/>
<dbReference type="EMBL" id="JAQOWY010000090">
    <property type="protein sequence ID" value="KAK1851749.1"/>
    <property type="molecule type" value="Genomic_DNA"/>
</dbReference>
<protein>
    <submittedName>
        <fullName evidence="2">Uncharacterized protein</fullName>
    </submittedName>
</protein>
<name>A0AAD9AU23_9PEZI</name>
<evidence type="ECO:0000256" key="1">
    <source>
        <dbReference type="SAM" id="MobiDB-lite"/>
    </source>
</evidence>
<sequence length="63" mass="6883">MITMTDNGNHNKKTRHQNPSARDGELLLQFLRISLRVGVWGSVRVSTQMTGGPSSLGQVGYPS</sequence>
<organism evidence="2 3">
    <name type="scientific">Colletotrichum chrysophilum</name>
    <dbReference type="NCBI Taxonomy" id="1836956"/>
    <lineage>
        <taxon>Eukaryota</taxon>
        <taxon>Fungi</taxon>
        <taxon>Dikarya</taxon>
        <taxon>Ascomycota</taxon>
        <taxon>Pezizomycotina</taxon>
        <taxon>Sordariomycetes</taxon>
        <taxon>Hypocreomycetidae</taxon>
        <taxon>Glomerellales</taxon>
        <taxon>Glomerellaceae</taxon>
        <taxon>Colletotrichum</taxon>
        <taxon>Colletotrichum gloeosporioides species complex</taxon>
    </lineage>
</organism>
<reference evidence="2" key="1">
    <citation type="submission" date="2023-01" db="EMBL/GenBank/DDBJ databases">
        <title>Colletotrichum chrysophilum M932 genome sequence.</title>
        <authorList>
            <person name="Baroncelli R."/>
        </authorList>
    </citation>
    <scope>NUCLEOTIDE SEQUENCE</scope>
    <source>
        <strain evidence="2">M932</strain>
    </source>
</reference>
<evidence type="ECO:0000313" key="3">
    <source>
        <dbReference type="Proteomes" id="UP001243330"/>
    </source>
</evidence>
<dbReference type="AlphaFoldDB" id="A0AAD9AU23"/>
<keyword evidence="3" id="KW-1185">Reference proteome</keyword>
<dbReference type="Proteomes" id="UP001243330">
    <property type="component" value="Unassembled WGS sequence"/>
</dbReference>
<gene>
    <name evidence="2" type="ORF">CCHR01_05636</name>
</gene>
<evidence type="ECO:0000313" key="2">
    <source>
        <dbReference type="EMBL" id="KAK1851749.1"/>
    </source>
</evidence>